<accession>A0A160MWH4</accession>
<evidence type="ECO:0000256" key="1">
    <source>
        <dbReference type="SAM" id="MobiDB-lite"/>
    </source>
</evidence>
<feature type="region of interest" description="Disordered" evidence="1">
    <location>
        <begin position="14"/>
        <end position="34"/>
    </location>
</feature>
<evidence type="ECO:0000313" key="3">
    <source>
        <dbReference type="Proteomes" id="UP000077255"/>
    </source>
</evidence>
<keyword evidence="3" id="KW-1185">Reference proteome</keyword>
<evidence type="ECO:0000313" key="2">
    <source>
        <dbReference type="EMBL" id="AND67521.1"/>
    </source>
</evidence>
<dbReference type="AlphaFoldDB" id="A0A160MWH4"/>
<dbReference type="EMBL" id="CP014841">
    <property type="protein sequence ID" value="AND67521.1"/>
    <property type="molecule type" value="Genomic_DNA"/>
</dbReference>
<dbReference type="STRING" id="445710.ATSB10_00670"/>
<gene>
    <name evidence="2" type="ORF">ATSB10_00670</name>
</gene>
<reference evidence="2 3" key="1">
    <citation type="submission" date="2016-02" db="EMBL/GenBank/DDBJ databases">
        <title>Complete genome sequencing and analysis of ATSB10, Dyella thiooxydans isolated from rhizosphere soil of sunflower (Helianthus annuus L.).</title>
        <authorList>
            <person name="Lee Y."/>
            <person name="Hwangbo K."/>
            <person name="Chung H."/>
            <person name="Yoo J."/>
            <person name="Kim K.Y."/>
            <person name="Sa T.M."/>
            <person name="Um Y."/>
            <person name="Madhaiyan M."/>
        </authorList>
    </citation>
    <scope>NUCLEOTIDE SEQUENCE [LARGE SCALE GENOMIC DNA]</scope>
    <source>
        <strain evidence="2 3">ATSB10</strain>
    </source>
</reference>
<organism evidence="2 3">
    <name type="scientific">Dyella thiooxydans</name>
    <dbReference type="NCBI Taxonomy" id="445710"/>
    <lineage>
        <taxon>Bacteria</taxon>
        <taxon>Pseudomonadati</taxon>
        <taxon>Pseudomonadota</taxon>
        <taxon>Gammaproteobacteria</taxon>
        <taxon>Lysobacterales</taxon>
        <taxon>Rhodanobacteraceae</taxon>
        <taxon>Dyella</taxon>
    </lineage>
</organism>
<name>A0A160MWH4_9GAMM</name>
<protein>
    <submittedName>
        <fullName evidence="2">Uncharacterized protein</fullName>
    </submittedName>
</protein>
<sequence>MLVLQGTRLPLRTGCRASSRRSAGRWQSWRRRPDPGQVAIHPAWIRPAA</sequence>
<proteinExistence type="predicted"/>
<dbReference type="KEGG" id="dtx:ATSB10_00670"/>
<dbReference type="Proteomes" id="UP000077255">
    <property type="component" value="Chromosome"/>
</dbReference>